<dbReference type="GO" id="GO:0004850">
    <property type="term" value="F:uridine phosphorylase activity"/>
    <property type="evidence" value="ECO:0007669"/>
    <property type="project" value="UniProtKB-EC"/>
</dbReference>
<feature type="active site" description="Proton donor" evidence="5">
    <location>
        <position position="204"/>
    </location>
</feature>
<dbReference type="AlphaFoldDB" id="A0A1M6I6H6"/>
<dbReference type="InterPro" id="IPR035994">
    <property type="entry name" value="Nucleoside_phosphorylase_sf"/>
</dbReference>
<dbReference type="GO" id="GO:0005829">
    <property type="term" value="C:cytosol"/>
    <property type="evidence" value="ECO:0007669"/>
    <property type="project" value="TreeGrafter"/>
</dbReference>
<name>A0A1M6I6H6_9CLOT</name>
<proteinExistence type="inferred from homology"/>
<dbReference type="STRING" id="1121298.SAMN05444401_2665"/>
<dbReference type="GO" id="GO:0004731">
    <property type="term" value="F:purine-nucleoside phosphorylase activity"/>
    <property type="evidence" value="ECO:0007669"/>
    <property type="project" value="UniProtKB-UniRule"/>
</dbReference>
<feature type="binding site" evidence="5">
    <location>
        <position position="43"/>
    </location>
    <ligand>
        <name>phosphate</name>
        <dbReference type="ChEBI" id="CHEBI:43474"/>
        <note>ligand shared between dimeric partners</note>
    </ligand>
</feature>
<feature type="binding site" description="in other chain" evidence="5">
    <location>
        <begin position="179"/>
        <end position="181"/>
    </location>
    <ligand>
        <name>a purine D-ribonucleoside</name>
        <dbReference type="ChEBI" id="CHEBI:142355"/>
        <note>ligand shared between dimeric partners</note>
    </ligand>
</feature>
<feature type="binding site" description="in other chain" evidence="5">
    <location>
        <position position="24"/>
    </location>
    <ligand>
        <name>phosphate</name>
        <dbReference type="ChEBI" id="CHEBI:43474"/>
        <note>ligand shared between dimeric partners</note>
    </ligand>
</feature>
<dbReference type="PANTHER" id="PTHR43691:SF11">
    <property type="entry name" value="FI09636P-RELATED"/>
    <property type="match status" value="1"/>
</dbReference>
<feature type="binding site" evidence="5">
    <location>
        <position position="4"/>
    </location>
    <ligand>
        <name>a purine D-ribonucleoside</name>
        <dbReference type="ChEBI" id="CHEBI:142355"/>
        <note>ligand shared between dimeric partners</note>
    </ligand>
</feature>
<dbReference type="EC" id="2.4.2.1" evidence="5"/>
<evidence type="ECO:0000313" key="8">
    <source>
        <dbReference type="Proteomes" id="UP000184080"/>
    </source>
</evidence>
<comment type="similarity">
    <text evidence="1 5">Belongs to the PNP/UDP phosphorylase family.</text>
</comment>
<feature type="binding site" description="in other chain" evidence="5">
    <location>
        <begin position="203"/>
        <end position="204"/>
    </location>
    <ligand>
        <name>a purine D-ribonucleoside</name>
        <dbReference type="ChEBI" id="CHEBI:142355"/>
        <note>ligand shared between dimeric partners</note>
    </ligand>
</feature>
<evidence type="ECO:0000313" key="7">
    <source>
        <dbReference type="EMBL" id="SHJ30059.1"/>
    </source>
</evidence>
<dbReference type="InterPro" id="IPR000845">
    <property type="entry name" value="Nucleoside_phosphorylase_d"/>
</dbReference>
<dbReference type="Gene3D" id="3.40.50.1580">
    <property type="entry name" value="Nucleoside phosphorylase domain"/>
    <property type="match status" value="1"/>
</dbReference>
<dbReference type="NCBIfam" id="TIGR00107">
    <property type="entry name" value="deoD"/>
    <property type="match status" value="1"/>
</dbReference>
<dbReference type="InterPro" id="IPR004402">
    <property type="entry name" value="DeoD-type"/>
</dbReference>
<dbReference type="OrthoDB" id="9782889at2"/>
<dbReference type="PANTHER" id="PTHR43691">
    <property type="entry name" value="URIDINE PHOSPHORYLASE"/>
    <property type="match status" value="1"/>
</dbReference>
<evidence type="ECO:0000256" key="4">
    <source>
        <dbReference type="ARBA" id="ARBA00048447"/>
    </source>
</evidence>
<dbReference type="PROSITE" id="PS01232">
    <property type="entry name" value="PNP_UDP_1"/>
    <property type="match status" value="1"/>
</dbReference>
<dbReference type="GO" id="GO:0006152">
    <property type="term" value="P:purine nucleoside catabolic process"/>
    <property type="evidence" value="ECO:0007669"/>
    <property type="project" value="TreeGrafter"/>
</dbReference>
<keyword evidence="3 5" id="KW-0808">Transferase</keyword>
<dbReference type="InterPro" id="IPR018016">
    <property type="entry name" value="Nucleoside_phosphorylase_CS"/>
</dbReference>
<keyword evidence="8" id="KW-1185">Reference proteome</keyword>
<reference evidence="7 8" key="1">
    <citation type="submission" date="2016-11" db="EMBL/GenBank/DDBJ databases">
        <authorList>
            <person name="Jaros S."/>
            <person name="Januszkiewicz K."/>
            <person name="Wedrychowicz H."/>
        </authorList>
    </citation>
    <scope>NUCLEOTIDE SEQUENCE [LARGE SCALE GENOMIC DNA]</scope>
    <source>
        <strain evidence="7 8">DSM 21864</strain>
    </source>
</reference>
<gene>
    <name evidence="5" type="primary">deoD</name>
    <name evidence="7" type="ORF">SAMN05444401_2665</name>
</gene>
<evidence type="ECO:0000256" key="1">
    <source>
        <dbReference type="ARBA" id="ARBA00010456"/>
    </source>
</evidence>
<dbReference type="HAMAP" id="MF_01627">
    <property type="entry name" value="Pur_nucleosid_phosp"/>
    <property type="match status" value="1"/>
</dbReference>
<comment type="catalytic activity">
    <reaction evidence="5">
        <text>a purine 2'-deoxy-D-ribonucleoside + phosphate = a purine nucleobase + 2-deoxy-alpha-D-ribose 1-phosphate</text>
        <dbReference type="Rhea" id="RHEA:36431"/>
        <dbReference type="ChEBI" id="CHEBI:26386"/>
        <dbReference type="ChEBI" id="CHEBI:43474"/>
        <dbReference type="ChEBI" id="CHEBI:57259"/>
        <dbReference type="ChEBI" id="CHEBI:142361"/>
        <dbReference type="EC" id="2.4.2.1"/>
    </reaction>
</comment>
<dbReference type="CDD" id="cd09006">
    <property type="entry name" value="PNP_EcPNPI-like"/>
    <property type="match status" value="1"/>
</dbReference>
<feature type="binding site" description="in other chain" evidence="5">
    <location>
        <position position="20"/>
    </location>
    <ligand>
        <name>phosphate</name>
        <dbReference type="ChEBI" id="CHEBI:43474"/>
        <note>ligand shared between dimeric partners</note>
    </ligand>
</feature>
<dbReference type="RefSeq" id="WP_073007442.1">
    <property type="nucleotide sequence ID" value="NZ_FQZO01000004.1"/>
</dbReference>
<comment type="catalytic activity">
    <reaction evidence="5">
        <text>a purine D-ribonucleoside + phosphate = a purine nucleobase + alpha-D-ribose 1-phosphate</text>
        <dbReference type="Rhea" id="RHEA:19805"/>
        <dbReference type="ChEBI" id="CHEBI:26386"/>
        <dbReference type="ChEBI" id="CHEBI:43474"/>
        <dbReference type="ChEBI" id="CHEBI:57720"/>
        <dbReference type="ChEBI" id="CHEBI:142355"/>
        <dbReference type="EC" id="2.4.2.1"/>
    </reaction>
</comment>
<feature type="domain" description="Nucleoside phosphorylase" evidence="6">
    <location>
        <begin position="16"/>
        <end position="224"/>
    </location>
</feature>
<dbReference type="Pfam" id="PF01048">
    <property type="entry name" value="PNP_UDP_1"/>
    <property type="match status" value="1"/>
</dbReference>
<feature type="binding site" description="in other chain" evidence="5">
    <location>
        <begin position="87"/>
        <end position="90"/>
    </location>
    <ligand>
        <name>phosphate</name>
        <dbReference type="ChEBI" id="CHEBI:43474"/>
        <note>ligand shared between dimeric partners</note>
    </ligand>
</feature>
<dbReference type="Proteomes" id="UP000184080">
    <property type="component" value="Unassembled WGS sequence"/>
</dbReference>
<comment type="function">
    <text evidence="5">Catalyzes the reversible phosphorolytic breakdown of the N-glycosidic bond in the beta-(deoxy)ribonucleoside molecules, with the formation of the corresponding free purine bases and pentose-1-phosphate.</text>
</comment>
<evidence type="ECO:0000256" key="3">
    <source>
        <dbReference type="ARBA" id="ARBA00022679"/>
    </source>
</evidence>
<evidence type="ECO:0000256" key="2">
    <source>
        <dbReference type="ARBA" id="ARBA00022676"/>
    </source>
</evidence>
<sequence>MSTHIGAKPGDIAESILLPGDPLRAKFIAEKYLENCTCYNEVRGMLGFTGYYKGKRVSVQGTGMGIPSISIYVNELIKFYGVKNLIRVGTCGSINKDIKVRDTLLALSASTNSGVNKMRFNGMDYAPTASFDLIHKAYSKAQEMGIDIKGGSVLTSDLFYNDNAEDWKLWAKYGVMGIEMETAELYTNAAREGAKALSILTVSDSLITQEETTAEERQLTFLKMIELALEVAE</sequence>
<feature type="site" description="Important for catalytic activity" evidence="5">
    <location>
        <position position="217"/>
    </location>
</feature>
<dbReference type="EMBL" id="FQZO01000004">
    <property type="protein sequence ID" value="SHJ30059.1"/>
    <property type="molecule type" value="Genomic_DNA"/>
</dbReference>
<accession>A0A1M6I6H6</accession>
<evidence type="ECO:0000256" key="5">
    <source>
        <dbReference type="HAMAP-Rule" id="MF_01627"/>
    </source>
</evidence>
<keyword evidence="2 5" id="KW-0328">Glycosyltransferase</keyword>
<dbReference type="NCBIfam" id="NF004489">
    <property type="entry name" value="PRK05819.1"/>
    <property type="match status" value="1"/>
</dbReference>
<protein>
    <recommendedName>
        <fullName evidence="5">Purine nucleoside phosphorylase DeoD-type</fullName>
        <shortName evidence="5">PNP</shortName>
        <ecNumber evidence="5">2.4.2.1</ecNumber>
    </recommendedName>
</protein>
<comment type="subunit">
    <text evidence="5">Homohexamer; trimer of homodimers.</text>
</comment>
<organism evidence="7 8">
    <name type="scientific">Clostridium amylolyticum</name>
    <dbReference type="NCBI Taxonomy" id="1121298"/>
    <lineage>
        <taxon>Bacteria</taxon>
        <taxon>Bacillati</taxon>
        <taxon>Bacillota</taxon>
        <taxon>Clostridia</taxon>
        <taxon>Eubacteriales</taxon>
        <taxon>Clostridiaceae</taxon>
        <taxon>Clostridium</taxon>
    </lineage>
</organism>
<dbReference type="SUPFAM" id="SSF53167">
    <property type="entry name" value="Purine and uridine phosphorylases"/>
    <property type="match status" value="1"/>
</dbReference>
<evidence type="ECO:0000259" key="6">
    <source>
        <dbReference type="Pfam" id="PF01048"/>
    </source>
</evidence>
<comment type="catalytic activity">
    <reaction evidence="4">
        <text>uridine + phosphate = alpha-D-ribose 1-phosphate + uracil</text>
        <dbReference type="Rhea" id="RHEA:24388"/>
        <dbReference type="ChEBI" id="CHEBI:16704"/>
        <dbReference type="ChEBI" id="CHEBI:17568"/>
        <dbReference type="ChEBI" id="CHEBI:43474"/>
        <dbReference type="ChEBI" id="CHEBI:57720"/>
        <dbReference type="EC" id="2.4.2.3"/>
    </reaction>
</comment>